<dbReference type="InterPro" id="IPR050204">
    <property type="entry name" value="AraC_XylS_family_regulators"/>
</dbReference>
<evidence type="ECO:0000256" key="1">
    <source>
        <dbReference type="ARBA" id="ARBA00023015"/>
    </source>
</evidence>
<dbReference type="GO" id="GO:0043565">
    <property type="term" value="F:sequence-specific DNA binding"/>
    <property type="evidence" value="ECO:0007669"/>
    <property type="project" value="InterPro"/>
</dbReference>
<dbReference type="EMBL" id="FOBC01000014">
    <property type="protein sequence ID" value="SEL70722.1"/>
    <property type="molecule type" value="Genomic_DNA"/>
</dbReference>
<reference evidence="6" key="1">
    <citation type="submission" date="2016-10" db="EMBL/GenBank/DDBJ databases">
        <authorList>
            <person name="Varghese N."/>
            <person name="Submissions S."/>
        </authorList>
    </citation>
    <scope>NUCLEOTIDE SEQUENCE [LARGE SCALE GENOMIC DNA]</scope>
    <source>
        <strain evidence="6">CGMCC 1.9150</strain>
    </source>
</reference>
<proteinExistence type="predicted"/>
<dbReference type="PROSITE" id="PS01124">
    <property type="entry name" value="HTH_ARAC_FAMILY_2"/>
    <property type="match status" value="1"/>
</dbReference>
<dbReference type="Proteomes" id="UP000198807">
    <property type="component" value="Unassembled WGS sequence"/>
</dbReference>
<evidence type="ECO:0000259" key="4">
    <source>
        <dbReference type="PROSITE" id="PS01124"/>
    </source>
</evidence>
<keyword evidence="2" id="KW-0238">DNA-binding</keyword>
<dbReference type="PANTHER" id="PTHR46796">
    <property type="entry name" value="HTH-TYPE TRANSCRIPTIONAL ACTIVATOR RHAS-RELATED"/>
    <property type="match status" value="1"/>
</dbReference>
<dbReference type="SMART" id="SM00342">
    <property type="entry name" value="HTH_ARAC"/>
    <property type="match status" value="1"/>
</dbReference>
<protein>
    <submittedName>
        <fullName evidence="5">Transcriptional regulator, AraC family</fullName>
    </submittedName>
</protein>
<organism evidence="5 6">
    <name type="scientific">Halomonas daqiaonensis</name>
    <dbReference type="NCBI Taxonomy" id="650850"/>
    <lineage>
        <taxon>Bacteria</taxon>
        <taxon>Pseudomonadati</taxon>
        <taxon>Pseudomonadota</taxon>
        <taxon>Gammaproteobacteria</taxon>
        <taxon>Oceanospirillales</taxon>
        <taxon>Halomonadaceae</taxon>
        <taxon>Halomonas</taxon>
    </lineage>
</organism>
<evidence type="ECO:0000256" key="3">
    <source>
        <dbReference type="ARBA" id="ARBA00023163"/>
    </source>
</evidence>
<dbReference type="AlphaFoldDB" id="A0A1H7SDM8"/>
<accession>A0A1H7SDM8</accession>
<dbReference type="GO" id="GO:0003700">
    <property type="term" value="F:DNA-binding transcription factor activity"/>
    <property type="evidence" value="ECO:0007669"/>
    <property type="project" value="InterPro"/>
</dbReference>
<name>A0A1H7SDM8_9GAMM</name>
<dbReference type="InterPro" id="IPR018060">
    <property type="entry name" value="HTH_AraC"/>
</dbReference>
<keyword evidence="6" id="KW-1185">Reference proteome</keyword>
<dbReference type="STRING" id="650850.SAMN04488129_11474"/>
<keyword evidence="3" id="KW-0804">Transcription</keyword>
<dbReference type="RefSeq" id="WP_170840133.1">
    <property type="nucleotide sequence ID" value="NZ_FOBC01000014.1"/>
</dbReference>
<dbReference type="Gene3D" id="1.10.10.60">
    <property type="entry name" value="Homeodomain-like"/>
    <property type="match status" value="1"/>
</dbReference>
<dbReference type="SUPFAM" id="SSF46689">
    <property type="entry name" value="Homeodomain-like"/>
    <property type="match status" value="1"/>
</dbReference>
<sequence>MAHATGEPLSPAPREAGWQCHRYYPGVRLNEGIGRLQAFAVHLASPVQLLEPPRGHVALVIGFGNPIRITPLTTPDTEGTYDSFVVGPDHPPLIIRYGGERTCFEILLSPCAAYELFGGGTQGLDGRVIPLDAILGDTANRLTEQLIVAASWGQRFALLEKTLARYLDRQPWQVRTEIHWAWHCLEQAGGAMPVSALVSALGWSHRHFVRAFQHYTGMTPKVSARYLRLAQALACLDQSPEEALAEVALECHYCDQSHLTREFQALAGCTPATYRQQCLGHFLPAPPPAARSDFFKTPPAPSA</sequence>
<evidence type="ECO:0000313" key="5">
    <source>
        <dbReference type="EMBL" id="SEL70722.1"/>
    </source>
</evidence>
<dbReference type="Pfam" id="PF12833">
    <property type="entry name" value="HTH_18"/>
    <property type="match status" value="1"/>
</dbReference>
<keyword evidence="1" id="KW-0805">Transcription regulation</keyword>
<evidence type="ECO:0000313" key="6">
    <source>
        <dbReference type="Proteomes" id="UP000198807"/>
    </source>
</evidence>
<evidence type="ECO:0000256" key="2">
    <source>
        <dbReference type="ARBA" id="ARBA00023125"/>
    </source>
</evidence>
<feature type="domain" description="HTH araC/xylS-type" evidence="4">
    <location>
        <begin position="175"/>
        <end position="277"/>
    </location>
</feature>
<gene>
    <name evidence="5" type="ORF">SAMN04488129_11474</name>
</gene>
<dbReference type="PANTHER" id="PTHR46796:SF15">
    <property type="entry name" value="BLL1074 PROTEIN"/>
    <property type="match status" value="1"/>
</dbReference>
<dbReference type="InterPro" id="IPR009057">
    <property type="entry name" value="Homeodomain-like_sf"/>
</dbReference>